<dbReference type="AlphaFoldDB" id="A0A915JNZ2"/>
<evidence type="ECO:0000313" key="1">
    <source>
        <dbReference type="Proteomes" id="UP000887565"/>
    </source>
</evidence>
<proteinExistence type="predicted"/>
<reference evidence="2" key="1">
    <citation type="submission" date="2022-11" db="UniProtKB">
        <authorList>
            <consortium name="WormBaseParasite"/>
        </authorList>
    </citation>
    <scope>IDENTIFICATION</scope>
</reference>
<name>A0A915JNZ2_ROMCU</name>
<evidence type="ECO:0000313" key="2">
    <source>
        <dbReference type="WBParaSite" id="nRc.2.0.1.t27818-RA"/>
    </source>
</evidence>
<protein>
    <submittedName>
        <fullName evidence="2">Uncharacterized protein</fullName>
    </submittedName>
</protein>
<keyword evidence="1" id="KW-1185">Reference proteome</keyword>
<sequence>MGVSYSNLPNRSSHFNYFALTFRRPDKIKLLMVGQGVVGTVLGTLSSHWMWGVPEHKHESGESCYDIRVPGLGVGSSSTLETALKTKSLCYAIVRGAVVGFFPYIFDSVTEVIGTT</sequence>
<dbReference type="Proteomes" id="UP000887565">
    <property type="component" value="Unplaced"/>
</dbReference>
<accession>A0A915JNZ2</accession>
<dbReference type="WBParaSite" id="nRc.2.0.1.t27818-RA">
    <property type="protein sequence ID" value="nRc.2.0.1.t27818-RA"/>
    <property type="gene ID" value="nRc.2.0.1.g27818"/>
</dbReference>
<organism evidence="1 2">
    <name type="scientific">Romanomermis culicivorax</name>
    <name type="common">Nematode worm</name>
    <dbReference type="NCBI Taxonomy" id="13658"/>
    <lineage>
        <taxon>Eukaryota</taxon>
        <taxon>Metazoa</taxon>
        <taxon>Ecdysozoa</taxon>
        <taxon>Nematoda</taxon>
        <taxon>Enoplea</taxon>
        <taxon>Dorylaimia</taxon>
        <taxon>Mermithida</taxon>
        <taxon>Mermithoidea</taxon>
        <taxon>Mermithidae</taxon>
        <taxon>Romanomermis</taxon>
    </lineage>
</organism>